<evidence type="ECO:0000256" key="1">
    <source>
        <dbReference type="ARBA" id="ARBA00001966"/>
    </source>
</evidence>
<dbReference type="InterPro" id="IPR058240">
    <property type="entry name" value="rSAM_sf"/>
</dbReference>
<reference evidence="8 9" key="1">
    <citation type="submission" date="2018-07" db="EMBL/GenBank/DDBJ databases">
        <title>Genome sequence of Roseomonas fauriae ATCC 49958.</title>
        <authorList>
            <person name="Sant'Anna F.H."/>
            <person name="Baldani J.I."/>
            <person name="Zilli J.E."/>
            <person name="Reis V.M."/>
            <person name="Hartmann A."/>
            <person name="Cruz L."/>
            <person name="de Souza E.M."/>
            <person name="de Oliveira Pedrosa F."/>
            <person name="Passaglia L.M.P."/>
        </authorList>
    </citation>
    <scope>NUCLEOTIDE SEQUENCE [LARGE SCALE GENOMIC DNA]</scope>
    <source>
        <strain evidence="8 9">ATCC 49958</strain>
    </source>
</reference>
<dbReference type="InterPro" id="IPR013785">
    <property type="entry name" value="Aldolase_TIM"/>
</dbReference>
<keyword evidence="4" id="KW-0408">Iron</keyword>
<dbReference type="SFLD" id="SFLDS00029">
    <property type="entry name" value="Radical_SAM"/>
    <property type="match status" value="1"/>
</dbReference>
<feature type="domain" description="4Fe4S-binding SPASM" evidence="7">
    <location>
        <begin position="170"/>
        <end position="238"/>
    </location>
</feature>
<proteinExistence type="predicted"/>
<dbReference type="GO" id="GO:0051536">
    <property type="term" value="F:iron-sulfur cluster binding"/>
    <property type="evidence" value="ECO:0007669"/>
    <property type="project" value="UniProtKB-KW"/>
</dbReference>
<dbReference type="CDD" id="cd21109">
    <property type="entry name" value="SPASM"/>
    <property type="match status" value="1"/>
</dbReference>
<dbReference type="Gene3D" id="3.20.20.70">
    <property type="entry name" value="Aldolase class I"/>
    <property type="match status" value="1"/>
</dbReference>
<organism evidence="8 9">
    <name type="scientific">Azospirillum brasilense</name>
    <dbReference type="NCBI Taxonomy" id="192"/>
    <lineage>
        <taxon>Bacteria</taxon>
        <taxon>Pseudomonadati</taxon>
        <taxon>Pseudomonadota</taxon>
        <taxon>Alphaproteobacteria</taxon>
        <taxon>Rhodospirillales</taxon>
        <taxon>Azospirillaceae</taxon>
        <taxon>Azospirillum</taxon>
    </lineage>
</organism>
<sequence>MSVAMTDRCGARETDAWFSVVEIEVSRRCNRRCGYCPQAFDWYRGPEQRMERALFDSIIGQLAEVGFSGRLGFHLYNEPLLRKDLDVLVEHARGRLPFAYFVLYTNGDLLDDRRHGRLLSAGIDHFLVTRHDGGDFPERPFQTVQRPGDFMLSGRGGIVDGSDRAWTLPCYAPGEMMMIRYTGQVVLCHEDAASRHVMGDLRDTRLADVWFSRGFQDVRRRLEAGDRAGAGGICTACDNRLHPLPDTGI</sequence>
<evidence type="ECO:0000313" key="9">
    <source>
        <dbReference type="Proteomes" id="UP000476837"/>
    </source>
</evidence>
<evidence type="ECO:0000256" key="4">
    <source>
        <dbReference type="ARBA" id="ARBA00023004"/>
    </source>
</evidence>
<dbReference type="Pfam" id="PF04055">
    <property type="entry name" value="Radical_SAM"/>
    <property type="match status" value="1"/>
</dbReference>
<evidence type="ECO:0000259" key="6">
    <source>
        <dbReference type="Pfam" id="PF04055"/>
    </source>
</evidence>
<comment type="caution">
    <text evidence="8">The sequence shown here is derived from an EMBL/GenBank/DDBJ whole genome shotgun (WGS) entry which is preliminary data.</text>
</comment>
<dbReference type="InterPro" id="IPR050377">
    <property type="entry name" value="Radical_SAM_PqqE_MftC-like"/>
</dbReference>
<evidence type="ECO:0000259" key="7">
    <source>
        <dbReference type="Pfam" id="PF13186"/>
    </source>
</evidence>
<dbReference type="AlphaFoldDB" id="A0A6L3AT35"/>
<evidence type="ECO:0000256" key="3">
    <source>
        <dbReference type="ARBA" id="ARBA00022723"/>
    </source>
</evidence>
<dbReference type="EMBL" id="QOKV01000028">
    <property type="protein sequence ID" value="KAA0678342.1"/>
    <property type="molecule type" value="Genomic_DNA"/>
</dbReference>
<accession>A0A6L3AT35</accession>
<dbReference type="Proteomes" id="UP000476837">
    <property type="component" value="Unassembled WGS sequence"/>
</dbReference>
<keyword evidence="3" id="KW-0479">Metal-binding</keyword>
<keyword evidence="5" id="KW-0411">Iron-sulfur</keyword>
<evidence type="ECO:0000256" key="2">
    <source>
        <dbReference type="ARBA" id="ARBA00022691"/>
    </source>
</evidence>
<dbReference type="SFLD" id="SFLDG01067">
    <property type="entry name" value="SPASM/twitch_domain_containing"/>
    <property type="match status" value="1"/>
</dbReference>
<dbReference type="PANTHER" id="PTHR11228">
    <property type="entry name" value="RADICAL SAM DOMAIN PROTEIN"/>
    <property type="match status" value="1"/>
</dbReference>
<dbReference type="SUPFAM" id="SSF102114">
    <property type="entry name" value="Radical SAM enzymes"/>
    <property type="match status" value="1"/>
</dbReference>
<evidence type="ECO:0000313" key="8">
    <source>
        <dbReference type="EMBL" id="KAA0678342.1"/>
    </source>
</evidence>
<protein>
    <submittedName>
        <fullName evidence="8">Radical SAM protein</fullName>
    </submittedName>
</protein>
<dbReference type="RefSeq" id="WP_149167751.1">
    <property type="nucleotide sequence ID" value="NZ_QOKV01000028.1"/>
</dbReference>
<dbReference type="GO" id="GO:0003824">
    <property type="term" value="F:catalytic activity"/>
    <property type="evidence" value="ECO:0007669"/>
    <property type="project" value="InterPro"/>
</dbReference>
<comment type="cofactor">
    <cofactor evidence="1">
        <name>[4Fe-4S] cluster</name>
        <dbReference type="ChEBI" id="CHEBI:49883"/>
    </cofactor>
</comment>
<dbReference type="GO" id="GO:0046872">
    <property type="term" value="F:metal ion binding"/>
    <property type="evidence" value="ECO:0007669"/>
    <property type="project" value="UniProtKB-KW"/>
</dbReference>
<name>A0A6L3AT35_AZOBR</name>
<dbReference type="Pfam" id="PF13186">
    <property type="entry name" value="SPASM"/>
    <property type="match status" value="1"/>
</dbReference>
<evidence type="ECO:0000256" key="5">
    <source>
        <dbReference type="ARBA" id="ARBA00023014"/>
    </source>
</evidence>
<gene>
    <name evidence="8" type="ORF">DS837_27995</name>
</gene>
<dbReference type="CDD" id="cd01335">
    <property type="entry name" value="Radical_SAM"/>
    <property type="match status" value="1"/>
</dbReference>
<dbReference type="InterPro" id="IPR023885">
    <property type="entry name" value="4Fe4S-binding_SPASM_dom"/>
</dbReference>
<feature type="domain" description="Radical SAM core" evidence="6">
    <location>
        <begin position="23"/>
        <end position="129"/>
    </location>
</feature>
<dbReference type="InterPro" id="IPR007197">
    <property type="entry name" value="rSAM"/>
</dbReference>
<dbReference type="PANTHER" id="PTHR11228:SF7">
    <property type="entry name" value="PQQA PEPTIDE CYCLASE"/>
    <property type="match status" value="1"/>
</dbReference>
<keyword evidence="2" id="KW-0949">S-adenosyl-L-methionine</keyword>